<evidence type="ECO:0000256" key="1">
    <source>
        <dbReference type="SAM" id="MobiDB-lite"/>
    </source>
</evidence>
<name>A0A6C0KP76_9ZZZZ</name>
<evidence type="ECO:0000313" key="2">
    <source>
        <dbReference type="EMBL" id="QHU18537.1"/>
    </source>
</evidence>
<sequence length="192" mass="21572">MAELDQSGFSRDTRPNLYSNPPFGSEYRAAQKAYVPPAKDVYPARDNRYPAYAGPMADGRLVTDYRPHCTKNIRPDAQYNTKLWMVHHASEVMNESRRRQVEWSGASLAMANTVPPPADVVHSNPFYSEVNSTNAPNGIGVERANAACPDLFGTFTYEPTISELQNNRKNIQVTKFYEGGRNSPRGVFPRQQ</sequence>
<accession>A0A6C0KP76</accession>
<feature type="region of interest" description="Disordered" evidence="1">
    <location>
        <begin position="1"/>
        <end position="22"/>
    </location>
</feature>
<reference evidence="2" key="1">
    <citation type="journal article" date="2020" name="Nature">
        <title>Giant virus diversity and host interactions through global metagenomics.</title>
        <authorList>
            <person name="Schulz F."/>
            <person name="Roux S."/>
            <person name="Paez-Espino D."/>
            <person name="Jungbluth S."/>
            <person name="Walsh D.A."/>
            <person name="Denef V.J."/>
            <person name="McMahon K.D."/>
            <person name="Konstantinidis K.T."/>
            <person name="Eloe-Fadrosh E.A."/>
            <person name="Kyrpides N.C."/>
            <person name="Woyke T."/>
        </authorList>
    </citation>
    <scope>NUCLEOTIDE SEQUENCE</scope>
    <source>
        <strain evidence="2">GVMAG-S-3300013006-158</strain>
    </source>
</reference>
<dbReference type="AlphaFoldDB" id="A0A6C0KP76"/>
<organism evidence="2">
    <name type="scientific">viral metagenome</name>
    <dbReference type="NCBI Taxonomy" id="1070528"/>
    <lineage>
        <taxon>unclassified sequences</taxon>
        <taxon>metagenomes</taxon>
        <taxon>organismal metagenomes</taxon>
    </lineage>
</organism>
<dbReference type="EMBL" id="MN740936">
    <property type="protein sequence ID" value="QHU18537.1"/>
    <property type="molecule type" value="Genomic_DNA"/>
</dbReference>
<proteinExistence type="predicted"/>
<protein>
    <submittedName>
        <fullName evidence="2">Uncharacterized protein</fullName>
    </submittedName>
</protein>